<dbReference type="InterPro" id="IPR042208">
    <property type="entry name" value="D-ser_dehydrat-like_sf"/>
</dbReference>
<keyword evidence="2" id="KW-0456">Lyase</keyword>
<dbReference type="SUPFAM" id="SSF51419">
    <property type="entry name" value="PLP-binding barrel"/>
    <property type="match status" value="1"/>
</dbReference>
<protein>
    <recommendedName>
        <fullName evidence="3">D-serine dehydratase-like domain-containing protein</fullName>
    </recommendedName>
</protein>
<dbReference type="RefSeq" id="WP_095746597.1">
    <property type="nucleotide sequence ID" value="NZ_CP023284.1"/>
</dbReference>
<dbReference type="EMBL" id="CP023284">
    <property type="protein sequence ID" value="ATA56456.1"/>
    <property type="molecule type" value="Genomic_DNA"/>
</dbReference>
<dbReference type="Gene3D" id="2.40.37.20">
    <property type="entry name" value="D-serine dehydratase-like domain"/>
    <property type="match status" value="1"/>
</dbReference>
<dbReference type="Pfam" id="PF14031">
    <property type="entry name" value="D-ser_dehydrat"/>
    <property type="match status" value="1"/>
</dbReference>
<dbReference type="InterPro" id="IPR001608">
    <property type="entry name" value="Ala_racemase_N"/>
</dbReference>
<feature type="domain" description="D-serine dehydratase-like" evidence="3">
    <location>
        <begin position="257"/>
        <end position="367"/>
    </location>
</feature>
<accession>A0A250DQ07</accession>
<dbReference type="InterPro" id="IPR051466">
    <property type="entry name" value="D-amino_acid_metab_enzyme"/>
</dbReference>
<evidence type="ECO:0000259" key="3">
    <source>
        <dbReference type="SMART" id="SM01119"/>
    </source>
</evidence>
<dbReference type="Pfam" id="PF01168">
    <property type="entry name" value="Ala_racemase_N"/>
    <property type="match status" value="1"/>
</dbReference>
<dbReference type="PANTHER" id="PTHR28004">
    <property type="entry name" value="ZGC:162816-RELATED"/>
    <property type="match status" value="1"/>
</dbReference>
<dbReference type="InterPro" id="IPR026956">
    <property type="entry name" value="D-ser_dehydrat-like_dom"/>
</dbReference>
<dbReference type="AlphaFoldDB" id="A0A250DQ07"/>
<evidence type="ECO:0000256" key="2">
    <source>
        <dbReference type="ARBA" id="ARBA00023239"/>
    </source>
</evidence>
<gene>
    <name evidence="4" type="ORF">CKY39_26880</name>
</gene>
<organism evidence="4 5">
    <name type="scientific">Variovorax boronicumulans</name>
    <dbReference type="NCBI Taxonomy" id="436515"/>
    <lineage>
        <taxon>Bacteria</taxon>
        <taxon>Pseudomonadati</taxon>
        <taxon>Pseudomonadota</taxon>
        <taxon>Betaproteobacteria</taxon>
        <taxon>Burkholderiales</taxon>
        <taxon>Comamonadaceae</taxon>
        <taxon>Variovorax</taxon>
    </lineage>
</organism>
<dbReference type="GO" id="GO:0036088">
    <property type="term" value="P:D-serine catabolic process"/>
    <property type="evidence" value="ECO:0007669"/>
    <property type="project" value="TreeGrafter"/>
</dbReference>
<evidence type="ECO:0000313" key="4">
    <source>
        <dbReference type="EMBL" id="ATA56456.1"/>
    </source>
</evidence>
<comment type="similarity">
    <text evidence="1">Belongs to the DSD1 family.</text>
</comment>
<dbReference type="SMART" id="SM01119">
    <property type="entry name" value="D-ser_dehydrat"/>
    <property type="match status" value="1"/>
</dbReference>
<evidence type="ECO:0000313" key="5">
    <source>
        <dbReference type="Proteomes" id="UP000217154"/>
    </source>
</evidence>
<dbReference type="KEGG" id="vbo:CKY39_26880"/>
<dbReference type="Proteomes" id="UP000217154">
    <property type="component" value="Chromosome"/>
</dbReference>
<dbReference type="Gene3D" id="3.20.20.10">
    <property type="entry name" value="Alanine racemase"/>
    <property type="match status" value="1"/>
</dbReference>
<sequence length="387" mass="40328">MTPLAELTTPALLLDVGVLERNCEAMAQRAARHGVALRPHLKTAKSAEVARRATRGQAGGLTVSTVAEAAYFARHGFTDLTYAVGIDANKIEALHDIQRAHGARVTLLADSVEAVQAAGARARALGASFRVLLEIDTGGGRGGVGPRDDGLLSLAREVQRSESLSLAGVLTHAGHSYHVQGGTAIRAIAEAERAGAVHAAERLRAVGIPVEVVSVGSTPTAVCAQSLEGVTEMRPGVYTFFDLDQAARGICGVDEIALSVLATVIGHNPRSRRVLIDAGALALSKDQSAAEFREGLGFGLVCRADGTVPLPGLCVAELHQEHGLIACEGDDDAQAMFRALPLGARVRVLPHHACMTAAPYDRYHVVDGAGSGVQAVWDKAHGWQAGA</sequence>
<dbReference type="PANTHER" id="PTHR28004:SF2">
    <property type="entry name" value="D-SERINE DEHYDRATASE"/>
    <property type="match status" value="1"/>
</dbReference>
<proteinExistence type="inferred from homology"/>
<name>A0A250DQ07_9BURK</name>
<dbReference type="GO" id="GO:0008721">
    <property type="term" value="F:D-serine ammonia-lyase activity"/>
    <property type="evidence" value="ECO:0007669"/>
    <property type="project" value="TreeGrafter"/>
</dbReference>
<reference evidence="4 5" key="1">
    <citation type="submission" date="2017-09" db="EMBL/GenBank/DDBJ databases">
        <title>The diverse metabolic capabilities of V. boronicumulans make it an excellent choice for continued studies on novel biodegradation.</title>
        <authorList>
            <person name="Sun S."/>
        </authorList>
    </citation>
    <scope>NUCLEOTIDE SEQUENCE [LARGE SCALE GENOMIC DNA]</scope>
    <source>
        <strain evidence="4 5">J1</strain>
    </source>
</reference>
<dbReference type="InterPro" id="IPR029066">
    <property type="entry name" value="PLP-binding_barrel"/>
</dbReference>
<evidence type="ECO:0000256" key="1">
    <source>
        <dbReference type="ARBA" id="ARBA00005323"/>
    </source>
</evidence>